<evidence type="ECO:0000256" key="3">
    <source>
        <dbReference type="ARBA" id="ARBA00022692"/>
    </source>
</evidence>
<keyword evidence="5 7" id="KW-0175">Coiled coil</keyword>
<accession>A0A1B6KIU1</accession>
<dbReference type="Pfam" id="PF15188">
    <property type="entry name" value="CCDC-167"/>
    <property type="match status" value="1"/>
</dbReference>
<name>A0A1B6KIU1_9HEMI</name>
<feature type="transmembrane region" description="Helical" evidence="8">
    <location>
        <begin position="78"/>
        <end position="98"/>
    </location>
</feature>
<gene>
    <name evidence="9" type="ORF">g.6820</name>
</gene>
<evidence type="ECO:0000256" key="6">
    <source>
        <dbReference type="ARBA" id="ARBA00023136"/>
    </source>
</evidence>
<dbReference type="PANTHER" id="PTHR31759">
    <property type="entry name" value="COILED-COIL DOMAIN-CONTAINING PROTEIN 167"/>
    <property type="match status" value="1"/>
</dbReference>
<feature type="coiled-coil region" evidence="7">
    <location>
        <begin position="46"/>
        <end position="73"/>
    </location>
</feature>
<keyword evidence="6 8" id="KW-0472">Membrane</keyword>
<evidence type="ECO:0000256" key="8">
    <source>
        <dbReference type="SAM" id="Phobius"/>
    </source>
</evidence>
<dbReference type="InterPro" id="IPR028194">
    <property type="entry name" value="CC167"/>
</dbReference>
<keyword evidence="4 8" id="KW-1133">Transmembrane helix</keyword>
<dbReference type="PANTHER" id="PTHR31759:SF1">
    <property type="entry name" value="COILED-COIL DOMAIN-CONTAINING PROTEIN 167"/>
    <property type="match status" value="1"/>
</dbReference>
<keyword evidence="3 8" id="KW-0812">Transmembrane</keyword>
<proteinExistence type="predicted"/>
<evidence type="ECO:0000256" key="2">
    <source>
        <dbReference type="ARBA" id="ARBA00022350"/>
    </source>
</evidence>
<protein>
    <recommendedName>
        <fullName evidence="2">Coiled-coil domain-containing protein 167</fullName>
    </recommendedName>
</protein>
<evidence type="ECO:0000256" key="1">
    <source>
        <dbReference type="ARBA" id="ARBA00004167"/>
    </source>
</evidence>
<dbReference type="AlphaFoldDB" id="A0A1B6KIU1"/>
<dbReference type="GO" id="GO:0016020">
    <property type="term" value="C:membrane"/>
    <property type="evidence" value="ECO:0007669"/>
    <property type="project" value="UniProtKB-SubCell"/>
</dbReference>
<dbReference type="EMBL" id="GEBQ01028621">
    <property type="protein sequence ID" value="JAT11356.1"/>
    <property type="molecule type" value="Transcribed_RNA"/>
</dbReference>
<evidence type="ECO:0000256" key="4">
    <source>
        <dbReference type="ARBA" id="ARBA00022989"/>
    </source>
</evidence>
<sequence>MVGSCSSKSTVIREMQDIQDTLAAFYHRIEVIENSLKSSLLGSDERENMEKELQDIIKKLSNLESSLQGLRRENSKTFAFAALLMFFSFLGYGLYVMIVGPP</sequence>
<reference evidence="9" key="1">
    <citation type="submission" date="2015-11" db="EMBL/GenBank/DDBJ databases">
        <title>De novo transcriptome assembly of four potential Pierce s Disease insect vectors from Arizona vineyards.</title>
        <authorList>
            <person name="Tassone E.E."/>
        </authorList>
    </citation>
    <scope>NUCLEOTIDE SEQUENCE</scope>
</reference>
<evidence type="ECO:0000256" key="7">
    <source>
        <dbReference type="SAM" id="Coils"/>
    </source>
</evidence>
<evidence type="ECO:0000313" key="9">
    <source>
        <dbReference type="EMBL" id="JAT11356.1"/>
    </source>
</evidence>
<organism evidence="9">
    <name type="scientific">Graphocephala atropunctata</name>
    <dbReference type="NCBI Taxonomy" id="36148"/>
    <lineage>
        <taxon>Eukaryota</taxon>
        <taxon>Metazoa</taxon>
        <taxon>Ecdysozoa</taxon>
        <taxon>Arthropoda</taxon>
        <taxon>Hexapoda</taxon>
        <taxon>Insecta</taxon>
        <taxon>Pterygota</taxon>
        <taxon>Neoptera</taxon>
        <taxon>Paraneoptera</taxon>
        <taxon>Hemiptera</taxon>
        <taxon>Auchenorrhyncha</taxon>
        <taxon>Membracoidea</taxon>
        <taxon>Cicadellidae</taxon>
        <taxon>Cicadellinae</taxon>
        <taxon>Cicadellini</taxon>
        <taxon>Graphocephala</taxon>
    </lineage>
</organism>
<evidence type="ECO:0000256" key="5">
    <source>
        <dbReference type="ARBA" id="ARBA00023054"/>
    </source>
</evidence>
<comment type="subcellular location">
    <subcellularLocation>
        <location evidence="1">Membrane</location>
        <topology evidence="1">Single-pass membrane protein</topology>
    </subcellularLocation>
</comment>